<keyword evidence="9" id="KW-1185">Reference proteome</keyword>
<dbReference type="SUPFAM" id="SSF140996">
    <property type="entry name" value="Hermes dimerisation domain"/>
    <property type="match status" value="1"/>
</dbReference>
<sequence>MAPAFEKKTTDENNGEIARLARAAELKAKRLEASAKKRKNAPEKAKAAPSKKAKTSQPPPTTHTNSASRSSRQPSVEDADDEDEVQVVGGSLSASSRYILVGSDEENEDDDKGSDDDEGEEIQEVEKPGEDDEAELNRLMKKWTSPIYAFFKATPRIEYKKGRRMHVFECLSKTCRGKGNNKREVNRYVDTADSTSTSNLRKHAKLCWGDDTITAADDTNDVAAARKIVNSSGSKDGSITASFKRIGKGKVTYSHKPHTKTETRAVIVRWVTENHRPFNIVKDEAFNCMMKTGRTGQYIPSPSTVSKDVKGVFTRARSRIAKLLQEHDGQLSFATDAWTSPNHKAFIALTVHFEHNGDPVCLLLDLVEVPRSHTGLNLALAFTKILEDFGISQKDERAARDDYEADDNDEEDDSSDLTDWQSVTAGMSAEELADLQESVQPVRLLLVKLRKIAFAIKNSSTILLPRWFALLEELKLRSRIMPHDVAMRWNSTFDMLIFALKYRKAIDVITQEREMNLRKYELTDEEWETAGQLKRVLKIFKDATKFFSRSMPNIANVIPSMDLIDERLTTIAADVSGKWTLAIQAAATVAKKLLNKYYSATDLSEIYRIAMILHPKRKLQYFIDAGWTEAWLVTARELVEDKFNELYASRRVSSVAPRTPSPNKPSATLSDLEDDDDNIFDNMDRLQPVASEETQDKLAQYLAAPVEKVSDGLKWWTARKQMYPRLSRMALDYLSIPPTSVDVERVFSQGRIELSHLRNCLSAQTVRATMCVGAWSKAGYVRSDDITAVVMRDEVPEGEKEEPLANDWDRIVV</sequence>
<keyword evidence="3" id="KW-0863">Zinc-finger</keyword>
<organism evidence="8 9">
    <name type="scientific">Psilocybe cf. subviscida</name>
    <dbReference type="NCBI Taxonomy" id="2480587"/>
    <lineage>
        <taxon>Eukaryota</taxon>
        <taxon>Fungi</taxon>
        <taxon>Dikarya</taxon>
        <taxon>Basidiomycota</taxon>
        <taxon>Agaricomycotina</taxon>
        <taxon>Agaricomycetes</taxon>
        <taxon>Agaricomycetidae</taxon>
        <taxon>Agaricales</taxon>
        <taxon>Agaricineae</taxon>
        <taxon>Strophariaceae</taxon>
        <taxon>Psilocybe</taxon>
    </lineage>
</organism>
<feature type="region of interest" description="Disordered" evidence="6">
    <location>
        <begin position="29"/>
        <end position="132"/>
    </location>
</feature>
<evidence type="ECO:0000256" key="3">
    <source>
        <dbReference type="ARBA" id="ARBA00022771"/>
    </source>
</evidence>
<dbReference type="PANTHER" id="PTHR46481">
    <property type="entry name" value="ZINC FINGER BED DOMAIN-CONTAINING PROTEIN 4"/>
    <property type="match status" value="1"/>
</dbReference>
<accession>A0A8H5BK98</accession>
<dbReference type="EMBL" id="JAACJJ010000016">
    <property type="protein sequence ID" value="KAF5324406.1"/>
    <property type="molecule type" value="Genomic_DNA"/>
</dbReference>
<evidence type="ECO:0000313" key="9">
    <source>
        <dbReference type="Proteomes" id="UP000567179"/>
    </source>
</evidence>
<dbReference type="GO" id="GO:0008270">
    <property type="term" value="F:zinc ion binding"/>
    <property type="evidence" value="ECO:0007669"/>
    <property type="project" value="UniProtKB-KW"/>
</dbReference>
<evidence type="ECO:0000259" key="7">
    <source>
        <dbReference type="Pfam" id="PF05699"/>
    </source>
</evidence>
<dbReference type="InterPro" id="IPR008906">
    <property type="entry name" value="HATC_C_dom"/>
</dbReference>
<dbReference type="AlphaFoldDB" id="A0A8H5BK98"/>
<reference evidence="8 9" key="1">
    <citation type="journal article" date="2020" name="ISME J.">
        <title>Uncovering the hidden diversity of litter-decomposition mechanisms in mushroom-forming fungi.</title>
        <authorList>
            <person name="Floudas D."/>
            <person name="Bentzer J."/>
            <person name="Ahren D."/>
            <person name="Johansson T."/>
            <person name="Persson P."/>
            <person name="Tunlid A."/>
        </authorList>
    </citation>
    <scope>NUCLEOTIDE SEQUENCE [LARGE SCALE GENOMIC DNA]</scope>
    <source>
        <strain evidence="8 9">CBS 101986</strain>
    </source>
</reference>
<proteinExistence type="predicted"/>
<evidence type="ECO:0000256" key="4">
    <source>
        <dbReference type="ARBA" id="ARBA00022833"/>
    </source>
</evidence>
<dbReference type="Proteomes" id="UP000567179">
    <property type="component" value="Unassembled WGS sequence"/>
</dbReference>
<feature type="compositionally biased region" description="Acidic residues" evidence="6">
    <location>
        <begin position="403"/>
        <end position="416"/>
    </location>
</feature>
<evidence type="ECO:0000256" key="2">
    <source>
        <dbReference type="ARBA" id="ARBA00022723"/>
    </source>
</evidence>
<dbReference type="OrthoDB" id="2677917at2759"/>
<feature type="compositionally biased region" description="Acidic residues" evidence="6">
    <location>
        <begin position="103"/>
        <end position="132"/>
    </location>
</feature>
<comment type="subcellular location">
    <subcellularLocation>
        <location evidence="1">Nucleus</location>
    </subcellularLocation>
</comment>
<dbReference type="InterPro" id="IPR052035">
    <property type="entry name" value="ZnF_BED_domain_contain"/>
</dbReference>
<feature type="region of interest" description="Disordered" evidence="6">
    <location>
        <begin position="654"/>
        <end position="674"/>
    </location>
</feature>
<feature type="compositionally biased region" description="Polar residues" evidence="6">
    <location>
        <begin position="62"/>
        <end position="74"/>
    </location>
</feature>
<feature type="region of interest" description="Disordered" evidence="6">
    <location>
        <begin position="397"/>
        <end position="417"/>
    </location>
</feature>
<evidence type="ECO:0000256" key="1">
    <source>
        <dbReference type="ARBA" id="ARBA00004123"/>
    </source>
</evidence>
<keyword evidence="2" id="KW-0479">Metal-binding</keyword>
<keyword evidence="5" id="KW-0539">Nucleus</keyword>
<dbReference type="GO" id="GO:0046983">
    <property type="term" value="F:protein dimerization activity"/>
    <property type="evidence" value="ECO:0007669"/>
    <property type="project" value="InterPro"/>
</dbReference>
<name>A0A8H5BK98_9AGAR</name>
<comment type="caution">
    <text evidence="8">The sequence shown here is derived from an EMBL/GenBank/DDBJ whole genome shotgun (WGS) entry which is preliminary data.</text>
</comment>
<gene>
    <name evidence="8" type="ORF">D9619_011183</name>
</gene>
<keyword evidence="4" id="KW-0862">Zinc</keyword>
<dbReference type="PANTHER" id="PTHR46481:SF10">
    <property type="entry name" value="ZINC FINGER BED DOMAIN-CONTAINING PROTEIN 39"/>
    <property type="match status" value="1"/>
</dbReference>
<feature type="domain" description="HAT C-terminal dimerisation" evidence="7">
    <location>
        <begin position="698"/>
        <end position="775"/>
    </location>
</feature>
<dbReference type="GO" id="GO:0005634">
    <property type="term" value="C:nucleus"/>
    <property type="evidence" value="ECO:0007669"/>
    <property type="project" value="UniProtKB-SubCell"/>
</dbReference>
<evidence type="ECO:0000256" key="5">
    <source>
        <dbReference type="ARBA" id="ARBA00023242"/>
    </source>
</evidence>
<dbReference type="SUPFAM" id="SSF53098">
    <property type="entry name" value="Ribonuclease H-like"/>
    <property type="match status" value="1"/>
</dbReference>
<evidence type="ECO:0000313" key="8">
    <source>
        <dbReference type="EMBL" id="KAF5324406.1"/>
    </source>
</evidence>
<evidence type="ECO:0000256" key="6">
    <source>
        <dbReference type="SAM" id="MobiDB-lite"/>
    </source>
</evidence>
<dbReference type="Pfam" id="PF05699">
    <property type="entry name" value="Dimer_Tnp_hAT"/>
    <property type="match status" value="1"/>
</dbReference>
<protein>
    <recommendedName>
        <fullName evidence="7">HAT C-terminal dimerisation domain-containing protein</fullName>
    </recommendedName>
</protein>
<feature type="compositionally biased region" description="Basic and acidic residues" evidence="6">
    <location>
        <begin position="29"/>
        <end position="46"/>
    </location>
</feature>
<dbReference type="InterPro" id="IPR012337">
    <property type="entry name" value="RNaseH-like_sf"/>
</dbReference>